<evidence type="ECO:0000313" key="8">
    <source>
        <dbReference type="Proteomes" id="UP000219329"/>
    </source>
</evidence>
<keyword evidence="1 4" id="KW-0349">Heme</keyword>
<keyword evidence="3 4" id="KW-0408">Iron</keyword>
<evidence type="ECO:0000256" key="1">
    <source>
        <dbReference type="ARBA" id="ARBA00022617"/>
    </source>
</evidence>
<keyword evidence="2 4" id="KW-0479">Metal-binding</keyword>
<dbReference type="GO" id="GO:0020037">
    <property type="term" value="F:heme binding"/>
    <property type="evidence" value="ECO:0007669"/>
    <property type="project" value="InterPro"/>
</dbReference>
<dbReference type="SUPFAM" id="SSF46626">
    <property type="entry name" value="Cytochrome c"/>
    <property type="match status" value="1"/>
</dbReference>
<feature type="chain" id="PRO_5013195975" evidence="5">
    <location>
        <begin position="20"/>
        <end position="176"/>
    </location>
</feature>
<dbReference type="Gene3D" id="1.10.760.10">
    <property type="entry name" value="Cytochrome c-like domain"/>
    <property type="match status" value="1"/>
</dbReference>
<evidence type="ECO:0000256" key="3">
    <source>
        <dbReference type="ARBA" id="ARBA00023004"/>
    </source>
</evidence>
<dbReference type="EMBL" id="NTJZ01000006">
    <property type="protein sequence ID" value="PDH33870.1"/>
    <property type="molecule type" value="Genomic_DNA"/>
</dbReference>
<sequence length="176" mass="18842">MYKTFLLSAVLFSISTYTAVINSQEGVRLGIPVSEEDLSQFDLIAGPDGSGFPPGSGTARQGKEVFDVNCAVCHGANGEGTSGNTIIVGGDMQSEGPPLRTVGSYWPHASTLFDFIRRAMPAIAPKSLTNEQVYQVTAYVLYMNNIITEDVELNATNLAGIEMPNADGFIDRSDIQ</sequence>
<dbReference type="InterPro" id="IPR009056">
    <property type="entry name" value="Cyt_c-like_dom"/>
</dbReference>
<dbReference type="AlphaFoldDB" id="A0A2A5WBM3"/>
<evidence type="ECO:0000256" key="4">
    <source>
        <dbReference type="PROSITE-ProRule" id="PRU00433"/>
    </source>
</evidence>
<dbReference type="PROSITE" id="PS51007">
    <property type="entry name" value="CYTC"/>
    <property type="match status" value="1"/>
</dbReference>
<reference evidence="7 8" key="1">
    <citation type="submission" date="2017-08" db="EMBL/GenBank/DDBJ databases">
        <title>Fine stratification of microbial communities through a metagenomic profile of the photic zone.</title>
        <authorList>
            <person name="Haro-Moreno J.M."/>
            <person name="Lopez-Perez M."/>
            <person name="De La Torre J."/>
            <person name="Picazo A."/>
            <person name="Camacho A."/>
            <person name="Rodriguez-Valera F."/>
        </authorList>
    </citation>
    <scope>NUCLEOTIDE SEQUENCE [LARGE SCALE GENOMIC DNA]</scope>
    <source>
        <strain evidence="7">MED-G28</strain>
    </source>
</reference>
<dbReference type="GO" id="GO:0009055">
    <property type="term" value="F:electron transfer activity"/>
    <property type="evidence" value="ECO:0007669"/>
    <property type="project" value="InterPro"/>
</dbReference>
<evidence type="ECO:0000259" key="6">
    <source>
        <dbReference type="PROSITE" id="PS51007"/>
    </source>
</evidence>
<proteinExistence type="predicted"/>
<protein>
    <submittedName>
        <fullName evidence="7">Cytochrome C</fullName>
    </submittedName>
</protein>
<evidence type="ECO:0000256" key="5">
    <source>
        <dbReference type="SAM" id="SignalP"/>
    </source>
</evidence>
<evidence type="ECO:0000256" key="2">
    <source>
        <dbReference type="ARBA" id="ARBA00022723"/>
    </source>
</evidence>
<feature type="domain" description="Cytochrome c" evidence="6">
    <location>
        <begin position="57"/>
        <end position="144"/>
    </location>
</feature>
<feature type="signal peptide" evidence="5">
    <location>
        <begin position="1"/>
        <end position="19"/>
    </location>
</feature>
<dbReference type="PANTHER" id="PTHR35008:SF8">
    <property type="entry name" value="ALCOHOL DEHYDROGENASE CYTOCHROME C SUBUNIT"/>
    <property type="match status" value="1"/>
</dbReference>
<name>A0A2A5WBM3_9GAMM</name>
<evidence type="ECO:0000313" key="7">
    <source>
        <dbReference type="EMBL" id="PDH33870.1"/>
    </source>
</evidence>
<dbReference type="PANTHER" id="PTHR35008">
    <property type="entry name" value="BLL4482 PROTEIN-RELATED"/>
    <property type="match status" value="1"/>
</dbReference>
<dbReference type="GO" id="GO:0046872">
    <property type="term" value="F:metal ion binding"/>
    <property type="evidence" value="ECO:0007669"/>
    <property type="project" value="UniProtKB-KW"/>
</dbReference>
<organism evidence="7 8">
    <name type="scientific">OM182 bacterium MED-G28</name>
    <dbReference type="NCBI Taxonomy" id="1986256"/>
    <lineage>
        <taxon>Bacteria</taxon>
        <taxon>Pseudomonadati</taxon>
        <taxon>Pseudomonadota</taxon>
        <taxon>Gammaproteobacteria</taxon>
        <taxon>OMG group</taxon>
        <taxon>OM182 clade</taxon>
    </lineage>
</organism>
<gene>
    <name evidence="7" type="ORF">CNF02_07530</name>
</gene>
<dbReference type="InterPro" id="IPR036909">
    <property type="entry name" value="Cyt_c-like_dom_sf"/>
</dbReference>
<dbReference type="Pfam" id="PF13442">
    <property type="entry name" value="Cytochrome_CBB3"/>
    <property type="match status" value="1"/>
</dbReference>
<dbReference type="Proteomes" id="UP000219329">
    <property type="component" value="Unassembled WGS sequence"/>
</dbReference>
<comment type="caution">
    <text evidence="7">The sequence shown here is derived from an EMBL/GenBank/DDBJ whole genome shotgun (WGS) entry which is preliminary data.</text>
</comment>
<dbReference type="InterPro" id="IPR051459">
    <property type="entry name" value="Cytochrome_c-type_DH"/>
</dbReference>
<keyword evidence="5" id="KW-0732">Signal</keyword>
<accession>A0A2A5WBM3</accession>